<feature type="compositionally biased region" description="Polar residues" evidence="1">
    <location>
        <begin position="1"/>
        <end position="11"/>
    </location>
</feature>
<evidence type="ECO:0000313" key="3">
    <source>
        <dbReference type="EMBL" id="KAK0606240.1"/>
    </source>
</evidence>
<dbReference type="Proteomes" id="UP001168877">
    <property type="component" value="Unassembled WGS sequence"/>
</dbReference>
<comment type="caution">
    <text evidence="3">The sequence shown here is derived from an EMBL/GenBank/DDBJ whole genome shotgun (WGS) entry which is preliminary data.</text>
</comment>
<protein>
    <recommendedName>
        <fullName evidence="2">SCP domain-containing protein</fullName>
    </recommendedName>
</protein>
<dbReference type="CDD" id="cd05381">
    <property type="entry name" value="CAP_PR-1"/>
    <property type="match status" value="1"/>
</dbReference>
<proteinExistence type="predicted"/>
<evidence type="ECO:0000259" key="2">
    <source>
        <dbReference type="SMART" id="SM00198"/>
    </source>
</evidence>
<dbReference type="InterPro" id="IPR035940">
    <property type="entry name" value="CAP_sf"/>
</dbReference>
<feature type="domain" description="SCP" evidence="2">
    <location>
        <begin position="89"/>
        <end position="225"/>
    </location>
</feature>
<keyword evidence="4" id="KW-1185">Reference proteome</keyword>
<dbReference type="InterPro" id="IPR001283">
    <property type="entry name" value="CRISP-related"/>
</dbReference>
<dbReference type="AlphaFoldDB" id="A0AA39TMZ5"/>
<dbReference type="PRINTS" id="PR00837">
    <property type="entry name" value="V5TPXLIKE"/>
</dbReference>
<dbReference type="PANTHER" id="PTHR10334">
    <property type="entry name" value="CYSTEINE-RICH SECRETORY PROTEIN-RELATED"/>
    <property type="match status" value="1"/>
</dbReference>
<dbReference type="SMART" id="SM00198">
    <property type="entry name" value="SCP"/>
    <property type="match status" value="1"/>
</dbReference>
<name>A0AA39TMZ5_ACESA</name>
<dbReference type="Gene3D" id="3.40.33.10">
    <property type="entry name" value="CAP"/>
    <property type="match status" value="1"/>
</dbReference>
<feature type="compositionally biased region" description="Basic residues" evidence="1">
    <location>
        <begin position="13"/>
        <end position="22"/>
    </location>
</feature>
<dbReference type="InterPro" id="IPR014044">
    <property type="entry name" value="CAP_dom"/>
</dbReference>
<gene>
    <name evidence="3" type="ORF">LWI29_035513</name>
</gene>
<sequence length="229" mass="25148">MSSLRSSTVMSRPQKKKEKRRSPPTMSRQVVAVLEREVVVMDKQVAGAMRRGGGLVVIAICHGSFLGVASSCSKSNVNPVVVAVPVLSNAAREFLEAHNKARAQVGVAPLKWSDHIANATRRFVRYQRIRKGCQFSKLAGSKYGANQAWGSGKPVTPSRAVDIWVQQKKYYNHAHNSCAPKHECGTYTQVVWRKSMELGCAQAFCVESGDTLTICFYNPPGNYAGESPY</sequence>
<evidence type="ECO:0000313" key="4">
    <source>
        <dbReference type="Proteomes" id="UP001168877"/>
    </source>
</evidence>
<organism evidence="3 4">
    <name type="scientific">Acer saccharum</name>
    <name type="common">Sugar maple</name>
    <dbReference type="NCBI Taxonomy" id="4024"/>
    <lineage>
        <taxon>Eukaryota</taxon>
        <taxon>Viridiplantae</taxon>
        <taxon>Streptophyta</taxon>
        <taxon>Embryophyta</taxon>
        <taxon>Tracheophyta</taxon>
        <taxon>Spermatophyta</taxon>
        <taxon>Magnoliopsida</taxon>
        <taxon>eudicotyledons</taxon>
        <taxon>Gunneridae</taxon>
        <taxon>Pentapetalae</taxon>
        <taxon>rosids</taxon>
        <taxon>malvids</taxon>
        <taxon>Sapindales</taxon>
        <taxon>Sapindaceae</taxon>
        <taxon>Hippocastanoideae</taxon>
        <taxon>Acereae</taxon>
        <taxon>Acer</taxon>
    </lineage>
</organism>
<dbReference type="FunFam" id="3.40.33.10:FF:000004">
    <property type="entry name" value="CAP, cysteine-rich secretory protein, antigen 5"/>
    <property type="match status" value="1"/>
</dbReference>
<dbReference type="EMBL" id="JAUESC010000002">
    <property type="protein sequence ID" value="KAK0606240.1"/>
    <property type="molecule type" value="Genomic_DNA"/>
</dbReference>
<evidence type="ECO:0000256" key="1">
    <source>
        <dbReference type="SAM" id="MobiDB-lite"/>
    </source>
</evidence>
<reference evidence="3" key="2">
    <citation type="submission" date="2023-06" db="EMBL/GenBank/DDBJ databases">
        <authorList>
            <person name="Swenson N.G."/>
            <person name="Wegrzyn J.L."/>
            <person name="Mcevoy S.L."/>
        </authorList>
    </citation>
    <scope>NUCLEOTIDE SEQUENCE</scope>
    <source>
        <strain evidence="3">NS2018</strain>
        <tissue evidence="3">Leaf</tissue>
    </source>
</reference>
<feature type="region of interest" description="Disordered" evidence="1">
    <location>
        <begin position="1"/>
        <end position="27"/>
    </location>
</feature>
<reference evidence="3" key="1">
    <citation type="journal article" date="2022" name="Plant J.">
        <title>Strategies of tolerance reflected in two North American maple genomes.</title>
        <authorList>
            <person name="McEvoy S.L."/>
            <person name="Sezen U.U."/>
            <person name="Trouern-Trend A."/>
            <person name="McMahon S.M."/>
            <person name="Schaberg P.G."/>
            <person name="Yang J."/>
            <person name="Wegrzyn J.L."/>
            <person name="Swenson N.G."/>
        </authorList>
    </citation>
    <scope>NUCLEOTIDE SEQUENCE</scope>
    <source>
        <strain evidence="3">NS2018</strain>
    </source>
</reference>
<dbReference type="SUPFAM" id="SSF55797">
    <property type="entry name" value="PR-1-like"/>
    <property type="match status" value="1"/>
</dbReference>
<accession>A0AA39TMZ5</accession>
<dbReference type="Pfam" id="PF00188">
    <property type="entry name" value="CAP"/>
    <property type="match status" value="1"/>
</dbReference>